<comment type="caution">
    <text evidence="1">The sequence shown here is derived from an EMBL/GenBank/DDBJ whole genome shotgun (WGS) entry which is preliminary data.</text>
</comment>
<dbReference type="AlphaFoldDB" id="A0A7C3E179"/>
<organism evidence="1">
    <name type="scientific">Gracilinema caldarium</name>
    <dbReference type="NCBI Taxonomy" id="215591"/>
    <lineage>
        <taxon>Bacteria</taxon>
        <taxon>Pseudomonadati</taxon>
        <taxon>Spirochaetota</taxon>
        <taxon>Spirochaetia</taxon>
        <taxon>Spirochaetales</taxon>
        <taxon>Breznakiellaceae</taxon>
        <taxon>Gracilinema</taxon>
    </lineage>
</organism>
<reference evidence="1" key="1">
    <citation type="journal article" date="2020" name="mSystems">
        <title>Genome- and Community-Level Interaction Insights into Carbon Utilization and Element Cycling Functions of Hydrothermarchaeota in Hydrothermal Sediment.</title>
        <authorList>
            <person name="Zhou Z."/>
            <person name="Liu Y."/>
            <person name="Xu W."/>
            <person name="Pan J."/>
            <person name="Luo Z.H."/>
            <person name="Li M."/>
        </authorList>
    </citation>
    <scope>NUCLEOTIDE SEQUENCE [LARGE SCALE GENOMIC DNA]</scope>
    <source>
        <strain evidence="1">SpSt-503</strain>
    </source>
</reference>
<sequence>MKKGLTIVILLNLLVYIPCIVSGLETYRQDFSLSIAISDGILTAQEPGYDMLFHNNFSFDLGLYIGNPWAFSIHTGYSNINNSSLSPLWYRYRGFSTLDALLGIRYKGLQVFGLKALTVELAGGGSIATYYYSDSYFFYPNVALSVWATPFLSFKNLELNLGCKVPVYFRKDISNYGISILMNMQWYPVKRKL</sequence>
<protein>
    <submittedName>
        <fullName evidence="1">Uncharacterized protein</fullName>
    </submittedName>
</protein>
<gene>
    <name evidence="1" type="ORF">ENS59_04475</name>
</gene>
<dbReference type="EMBL" id="DSVL01000136">
    <property type="protein sequence ID" value="HFH28752.1"/>
    <property type="molecule type" value="Genomic_DNA"/>
</dbReference>
<evidence type="ECO:0000313" key="1">
    <source>
        <dbReference type="EMBL" id="HFH28752.1"/>
    </source>
</evidence>
<name>A0A7C3E179_9SPIR</name>
<accession>A0A7C3E179</accession>
<proteinExistence type="predicted"/>